<organism evidence="1 3">
    <name type="scientific">Pseudomonas fluorescens</name>
    <dbReference type="NCBI Taxonomy" id="294"/>
    <lineage>
        <taxon>Bacteria</taxon>
        <taxon>Pseudomonadati</taxon>
        <taxon>Pseudomonadota</taxon>
        <taxon>Gammaproteobacteria</taxon>
        <taxon>Pseudomonadales</taxon>
        <taxon>Pseudomonadaceae</taxon>
        <taxon>Pseudomonas</taxon>
    </lineage>
</organism>
<name>A0A125QGW7_PSEFL</name>
<dbReference type="Proteomes" id="UP000239731">
    <property type="component" value="Unassembled WGS sequence"/>
</dbReference>
<gene>
    <name evidence="2" type="ORF">C7A10_26655</name>
    <name evidence="1" type="ORF">PFLmoz3_04439</name>
</gene>
<proteinExistence type="predicted"/>
<dbReference type="PROSITE" id="PS51257">
    <property type="entry name" value="PROKAR_LIPOPROTEIN"/>
    <property type="match status" value="1"/>
</dbReference>
<dbReference type="AlphaFoldDB" id="A0A125QGW7"/>
<dbReference type="EMBL" id="LCYA01000115">
    <property type="protein sequence ID" value="KWV85916.1"/>
    <property type="molecule type" value="Genomic_DNA"/>
</dbReference>
<dbReference type="EMBL" id="PVUH01000024">
    <property type="protein sequence ID" value="PRW85585.1"/>
    <property type="molecule type" value="Genomic_DNA"/>
</dbReference>
<dbReference type="GeneID" id="86983032"/>
<accession>A0A125QGW7</accession>
<evidence type="ECO:0000313" key="4">
    <source>
        <dbReference type="Proteomes" id="UP000239731"/>
    </source>
</evidence>
<sequence>MPDRPWHIVVLVLFLLGGCNANYVFDDAEYHPVGDPQAITRGR</sequence>
<protein>
    <submittedName>
        <fullName evidence="2">Type VI secretion protein</fullName>
    </submittedName>
</protein>
<reference evidence="2 4" key="2">
    <citation type="submission" date="2018-03" db="EMBL/GenBank/DDBJ databases">
        <title>Blue discolouration in mozzarella cheese caused by Pseudomonas fluorescens.</title>
        <authorList>
            <person name="Chiesa F."/>
            <person name="Dalmasso A."/>
            <person name="Lomonaco S."/>
        </authorList>
    </citation>
    <scope>NUCLEOTIDE SEQUENCE [LARGE SCALE GENOMIC DNA]</scope>
    <source>
        <strain evidence="2 4">11293</strain>
    </source>
</reference>
<dbReference type="PATRIC" id="fig|294.192.peg.217"/>
<evidence type="ECO:0000313" key="3">
    <source>
        <dbReference type="Proteomes" id="UP000061348"/>
    </source>
</evidence>
<evidence type="ECO:0000313" key="2">
    <source>
        <dbReference type="EMBL" id="PRW85585.1"/>
    </source>
</evidence>
<evidence type="ECO:0000313" key="1">
    <source>
        <dbReference type="EMBL" id="KWV85916.1"/>
    </source>
</evidence>
<comment type="caution">
    <text evidence="1">The sequence shown here is derived from an EMBL/GenBank/DDBJ whole genome shotgun (WGS) entry which is preliminary data.</text>
</comment>
<dbReference type="RefSeq" id="WP_034126102.1">
    <property type="nucleotide sequence ID" value="NZ_JRXU01000014.1"/>
</dbReference>
<dbReference type="Proteomes" id="UP000061348">
    <property type="component" value="Unassembled WGS sequence"/>
</dbReference>
<reference evidence="1 3" key="1">
    <citation type="submission" date="2015-05" db="EMBL/GenBank/DDBJ databases">
        <title>A genomic and transcriptomic approach to investigate the blue pigment phenotype in Pseudomonas fluorescens.</title>
        <authorList>
            <person name="Andreani N.A."/>
            <person name="Cardazzo B."/>
        </authorList>
    </citation>
    <scope>NUCLEOTIDE SEQUENCE [LARGE SCALE GENOMIC DNA]</scope>
    <source>
        <strain evidence="1 3">Ps_22</strain>
    </source>
</reference>